<feature type="binding site" evidence="13">
    <location>
        <position position="371"/>
    </location>
    <ligand>
        <name>heme</name>
        <dbReference type="ChEBI" id="CHEBI:30413"/>
    </ligand>
</feature>
<dbReference type="PIRSF" id="PIRSF038927">
    <property type="entry name" value="Catalase_clade2"/>
    <property type="match status" value="1"/>
</dbReference>
<feature type="region of interest" description="Disordered" evidence="15">
    <location>
        <begin position="1"/>
        <end position="46"/>
    </location>
</feature>
<dbReference type="AlphaFoldDB" id="A0A150S6W0"/>
<feature type="binding site" evidence="13">
    <location>
        <position position="74"/>
    </location>
    <ligand>
        <name>heme</name>
        <dbReference type="ChEBI" id="CHEBI:30413"/>
    </ligand>
</feature>
<evidence type="ECO:0000313" key="18">
    <source>
        <dbReference type="Proteomes" id="UP000075635"/>
    </source>
</evidence>
<evidence type="ECO:0000256" key="11">
    <source>
        <dbReference type="PIRSR" id="PIRSR038927-1"/>
    </source>
</evidence>
<dbReference type="PANTHER" id="PTHR42821:SF1">
    <property type="entry name" value="CATALASE-B"/>
    <property type="match status" value="1"/>
</dbReference>
<dbReference type="CDD" id="cd03132">
    <property type="entry name" value="GATase1_catalase"/>
    <property type="match status" value="1"/>
</dbReference>
<dbReference type="InterPro" id="IPR043156">
    <property type="entry name" value="Catalase_clade2_helical"/>
</dbReference>
<feature type="binding site" description="axial binding residue" evidence="12">
    <location>
        <position position="364"/>
    </location>
    <ligand>
        <name>heme</name>
        <dbReference type="ChEBI" id="CHEBI:30413"/>
    </ligand>
    <ligandPart>
        <name>Fe</name>
        <dbReference type="ChEBI" id="CHEBI:18248"/>
    </ligandPart>
</feature>
<evidence type="ECO:0000256" key="5">
    <source>
        <dbReference type="ARBA" id="ARBA00022617"/>
    </source>
</evidence>
<comment type="catalytic activity">
    <reaction evidence="10 14">
        <text>2 H2O2 = O2 + 2 H2O</text>
        <dbReference type="Rhea" id="RHEA:20309"/>
        <dbReference type="ChEBI" id="CHEBI:15377"/>
        <dbReference type="ChEBI" id="CHEBI:15379"/>
        <dbReference type="ChEBI" id="CHEBI:16240"/>
        <dbReference type="EC" id="1.11.1.6"/>
    </reaction>
</comment>
<keyword evidence="9 10" id="KW-0376">Hydrogen peroxide</keyword>
<dbReference type="GO" id="GO:0020037">
    <property type="term" value="F:heme binding"/>
    <property type="evidence" value="ECO:0007669"/>
    <property type="project" value="UniProtKB-UniRule"/>
</dbReference>
<dbReference type="CDD" id="cd08155">
    <property type="entry name" value="catalase_clade_2"/>
    <property type="match status" value="1"/>
</dbReference>
<dbReference type="PROSITE" id="PS00438">
    <property type="entry name" value="CATALASE_2"/>
    <property type="match status" value="1"/>
</dbReference>
<feature type="active site" evidence="11">
    <location>
        <position position="150"/>
    </location>
</feature>
<evidence type="ECO:0000256" key="3">
    <source>
        <dbReference type="ARBA" id="ARBA00012314"/>
    </source>
</evidence>
<keyword evidence="8 10" id="KW-0408">Iron</keyword>
<sequence length="691" mass="76822">MSVRDPGSHEDDKVKALEVERSHPEGTYLTTDQGIPIAHTDDSLKPVPRGPTLLEDFHFREKLTRFDHERIPERVVHARGSGAHGYFQVYEPLTKYTKARFLQDPSLKTPVFVRFSTVAGSRGSADTVRDVRGFAVKFYTQEGNFDLVGNNIPVFFIQDGIKFPDVVHAVKPEPHHEMPQAASAHDSFWDFASLVPETAHMLMWIMSDRALPRSYRMMEGFGVHTFRLINAEGKSRFVKFHWKPLLGVHSLAWDEAQKLAGKDPDFHRRDLWEAIEMGDYPEYELGVQIIEEEQAETLGFDLLDATKLVTEELIPVRRIGKLVLHRNPTNFFAETEQVAFCVSNVVPGIDFTNDPLMQARLFSYLDTQLTRLGGPNFAEIPINRPLAPVHNHQQDGFHRHTIDAGRANYHPNSLSGGCPFLASTQQGFTSYPERVEGEKLRIRSESFKDHFSQAALFFRSLTEPERNHLVEACKFELGKVERKDIRERVVKLFAQIDGELALRVAEALGLPVPPPQKAHAVKPAPSLSQETAPRTSIKSRRVAVLAADGVSAADLAAVKQALLVEGAQSKVISRRLGTLKSAEGNAIEVDKCALTTSSVEYDAVYVPGGAASVAALLAQGDTRHFILEAYRHCKPIGATSEGVDLLRSCGIDATRPGVVTSAGGSAFVESFIDAIRQHRHWGRDDLQAIPA</sequence>
<dbReference type="GO" id="GO:0046872">
    <property type="term" value="F:metal ion binding"/>
    <property type="evidence" value="ECO:0007669"/>
    <property type="project" value="UniProtKB-KW"/>
</dbReference>
<feature type="binding site" evidence="13">
    <location>
        <position position="114"/>
    </location>
    <ligand>
        <name>heme</name>
        <dbReference type="ChEBI" id="CHEBI:30413"/>
    </ligand>
</feature>
<comment type="caution">
    <text evidence="17">The sequence shown here is derived from an EMBL/GenBank/DDBJ whole genome shotgun (WGS) entry which is preliminary data.</text>
</comment>
<dbReference type="GO" id="GO:0042744">
    <property type="term" value="P:hydrogen peroxide catabolic process"/>
    <property type="evidence" value="ECO:0007669"/>
    <property type="project" value="UniProtKB-UniRule"/>
</dbReference>
<dbReference type="PROSITE" id="PS51402">
    <property type="entry name" value="CATALASE_3"/>
    <property type="match status" value="1"/>
</dbReference>
<dbReference type="FunFam" id="2.40.180.10:FF:000003">
    <property type="entry name" value="Catalase"/>
    <property type="match status" value="1"/>
</dbReference>
<protein>
    <recommendedName>
        <fullName evidence="3 10">Catalase</fullName>
        <ecNumber evidence="3 10">1.11.1.6</ecNumber>
    </recommendedName>
</protein>
<dbReference type="InterPro" id="IPR041399">
    <property type="entry name" value="Catalase_large_C"/>
</dbReference>
<evidence type="ECO:0000256" key="15">
    <source>
        <dbReference type="SAM" id="MobiDB-lite"/>
    </source>
</evidence>
<keyword evidence="4 10" id="KW-0575">Peroxidase</keyword>
<evidence type="ECO:0000256" key="10">
    <source>
        <dbReference type="PIRNR" id="PIRNR038927"/>
    </source>
</evidence>
<evidence type="ECO:0000256" key="7">
    <source>
        <dbReference type="ARBA" id="ARBA00023002"/>
    </source>
</evidence>
<dbReference type="InterPro" id="IPR020835">
    <property type="entry name" value="Catalase_sf"/>
</dbReference>
<evidence type="ECO:0000256" key="6">
    <source>
        <dbReference type="ARBA" id="ARBA00022723"/>
    </source>
</evidence>
<dbReference type="PRINTS" id="PR00067">
    <property type="entry name" value="CATALASE"/>
</dbReference>
<dbReference type="SUPFAM" id="SSF52317">
    <property type="entry name" value="Class I glutamine amidotransferase-like"/>
    <property type="match status" value="1"/>
</dbReference>
<dbReference type="EMBL" id="JEMB01001373">
    <property type="protein sequence ID" value="KYF88141.1"/>
    <property type="molecule type" value="Genomic_DNA"/>
</dbReference>
<dbReference type="InterPro" id="IPR024708">
    <property type="entry name" value="Catalase_AS"/>
</dbReference>
<feature type="binding site" evidence="13">
    <location>
        <position position="163"/>
    </location>
    <ligand>
        <name>heme</name>
        <dbReference type="ChEBI" id="CHEBI:30413"/>
    </ligand>
</feature>
<keyword evidence="6 10" id="KW-0479">Metal-binding</keyword>
<dbReference type="Pfam" id="PF00199">
    <property type="entry name" value="Catalase"/>
    <property type="match status" value="1"/>
</dbReference>
<dbReference type="SUPFAM" id="SSF56634">
    <property type="entry name" value="Heme-dependent catalase-like"/>
    <property type="match status" value="1"/>
</dbReference>
<feature type="compositionally biased region" description="Basic and acidic residues" evidence="15">
    <location>
        <begin position="1"/>
        <end position="24"/>
    </location>
</feature>
<dbReference type="Pfam" id="PF18011">
    <property type="entry name" value="Catalase_C"/>
    <property type="match status" value="1"/>
</dbReference>
<gene>
    <name evidence="17" type="primary">katE</name>
    <name evidence="17" type="ORF">BE17_35415</name>
</gene>
<dbReference type="InterPro" id="IPR018028">
    <property type="entry name" value="Catalase"/>
</dbReference>
<keyword evidence="5 10" id="KW-0349">Heme</keyword>
<evidence type="ECO:0000256" key="9">
    <source>
        <dbReference type="ARBA" id="ARBA00023324"/>
    </source>
</evidence>
<dbReference type="GO" id="GO:0005829">
    <property type="term" value="C:cytosol"/>
    <property type="evidence" value="ECO:0007669"/>
    <property type="project" value="TreeGrafter"/>
</dbReference>
<dbReference type="Proteomes" id="UP000075635">
    <property type="component" value="Unassembled WGS sequence"/>
</dbReference>
<evidence type="ECO:0000256" key="14">
    <source>
        <dbReference type="RuleBase" id="RU000498"/>
    </source>
</evidence>
<dbReference type="EC" id="1.11.1.6" evidence="3 10"/>
<keyword evidence="7 10" id="KW-0560">Oxidoreductase</keyword>
<dbReference type="GO" id="GO:0004096">
    <property type="term" value="F:catalase activity"/>
    <property type="evidence" value="ECO:0007669"/>
    <property type="project" value="UniProtKB-UniRule"/>
</dbReference>
<dbReference type="Gene3D" id="2.40.180.10">
    <property type="entry name" value="Catalase core domain"/>
    <property type="match status" value="1"/>
</dbReference>
<dbReference type="InterPro" id="IPR024712">
    <property type="entry name" value="Catalase_clade2"/>
</dbReference>
<dbReference type="Gene3D" id="3.40.50.880">
    <property type="match status" value="1"/>
</dbReference>
<dbReference type="GO" id="GO:0006979">
    <property type="term" value="P:response to oxidative stress"/>
    <property type="evidence" value="ECO:0007669"/>
    <property type="project" value="InterPro"/>
</dbReference>
<comment type="cofactor">
    <cofactor evidence="1 10 12">
        <name>heme</name>
        <dbReference type="ChEBI" id="CHEBI:30413"/>
    </cofactor>
</comment>
<dbReference type="InterPro" id="IPR029062">
    <property type="entry name" value="Class_I_gatase-like"/>
</dbReference>
<dbReference type="InterPro" id="IPR011614">
    <property type="entry name" value="Catalase_core"/>
</dbReference>
<accession>A0A150S6W0</accession>
<evidence type="ECO:0000259" key="16">
    <source>
        <dbReference type="SMART" id="SM01060"/>
    </source>
</evidence>
<dbReference type="InterPro" id="IPR002226">
    <property type="entry name" value="Catalase_haem_BS"/>
</dbReference>
<dbReference type="PROSITE" id="PS00437">
    <property type="entry name" value="CATALASE_1"/>
    <property type="match status" value="1"/>
</dbReference>
<reference evidence="17 18" key="1">
    <citation type="submission" date="2014-02" db="EMBL/GenBank/DDBJ databases">
        <title>The small core and large imbalanced accessory genome model reveals a collaborative survival strategy of Sorangium cellulosum strains in nature.</title>
        <authorList>
            <person name="Han K."/>
            <person name="Peng R."/>
            <person name="Blom J."/>
            <person name="Li Y.-Z."/>
        </authorList>
    </citation>
    <scope>NUCLEOTIDE SEQUENCE [LARGE SCALE GENOMIC DNA]</scope>
    <source>
        <strain evidence="17 18">So0011-07</strain>
    </source>
</reference>
<name>A0A150S6W0_SORCE</name>
<comment type="function">
    <text evidence="10">Decomposes hydrogen peroxide into water and oxygen; serves to protect cells from the toxic effects of hydrogen peroxide.</text>
</comment>
<evidence type="ECO:0000256" key="8">
    <source>
        <dbReference type="ARBA" id="ARBA00023004"/>
    </source>
</evidence>
<organism evidence="17 18">
    <name type="scientific">Sorangium cellulosum</name>
    <name type="common">Polyangium cellulosum</name>
    <dbReference type="NCBI Taxonomy" id="56"/>
    <lineage>
        <taxon>Bacteria</taxon>
        <taxon>Pseudomonadati</taxon>
        <taxon>Myxococcota</taxon>
        <taxon>Polyangia</taxon>
        <taxon>Polyangiales</taxon>
        <taxon>Polyangiaceae</taxon>
        <taxon>Sorangium</taxon>
    </lineage>
</organism>
<comment type="similarity">
    <text evidence="2">Belongs to the catalase family. HPII subfamily.</text>
</comment>
<feature type="active site" evidence="11">
    <location>
        <position position="77"/>
    </location>
</feature>
<dbReference type="Pfam" id="PF06628">
    <property type="entry name" value="Catalase-rel"/>
    <property type="match status" value="1"/>
</dbReference>
<dbReference type="Gene3D" id="1.20.1370.20">
    <property type="match status" value="1"/>
</dbReference>
<evidence type="ECO:0000256" key="1">
    <source>
        <dbReference type="ARBA" id="ARBA00001971"/>
    </source>
</evidence>
<dbReference type="InterPro" id="IPR010582">
    <property type="entry name" value="Catalase_immune_responsive"/>
</dbReference>
<evidence type="ECO:0000313" key="17">
    <source>
        <dbReference type="EMBL" id="KYF88141.1"/>
    </source>
</evidence>
<proteinExistence type="inferred from homology"/>
<feature type="domain" description="Catalase core" evidence="16">
    <location>
        <begin position="30"/>
        <end position="418"/>
    </location>
</feature>
<evidence type="ECO:0000256" key="4">
    <source>
        <dbReference type="ARBA" id="ARBA00022559"/>
    </source>
</evidence>
<feature type="binding site" evidence="13">
    <location>
        <position position="360"/>
    </location>
    <ligand>
        <name>heme</name>
        <dbReference type="ChEBI" id="CHEBI:30413"/>
    </ligand>
</feature>
<dbReference type="SMART" id="SM01060">
    <property type="entry name" value="Catalase"/>
    <property type="match status" value="1"/>
</dbReference>
<dbReference type="PANTHER" id="PTHR42821">
    <property type="entry name" value="CATALASE"/>
    <property type="match status" value="1"/>
</dbReference>
<evidence type="ECO:0000256" key="12">
    <source>
        <dbReference type="PIRSR" id="PIRSR038927-2"/>
    </source>
</evidence>
<evidence type="ECO:0000256" key="13">
    <source>
        <dbReference type="PIRSR" id="PIRSR038927-3"/>
    </source>
</evidence>
<evidence type="ECO:0000256" key="2">
    <source>
        <dbReference type="ARBA" id="ARBA00010660"/>
    </source>
</evidence>